<reference evidence="1" key="1">
    <citation type="submission" date="2025-08" db="UniProtKB">
        <authorList>
            <consortium name="Ensembl"/>
        </authorList>
    </citation>
    <scope>IDENTIFICATION</scope>
</reference>
<dbReference type="Ensembl" id="ENSGMOT00000032064.1">
    <property type="protein sequence ID" value="ENSGMOP00000067916.1"/>
    <property type="gene ID" value="ENSGMOG00000031941.1"/>
</dbReference>
<dbReference type="PANTHER" id="PTHR32344">
    <property type="entry name" value="U1-TYPE DOMAIN-CONTAINING PROTEIN"/>
    <property type="match status" value="1"/>
</dbReference>
<name>A0A8C5FXB2_GADMO</name>
<dbReference type="GO" id="GO:0003690">
    <property type="term" value="F:double-stranded DNA binding"/>
    <property type="evidence" value="ECO:0007669"/>
    <property type="project" value="InterPro"/>
</dbReference>
<dbReference type="InterPro" id="IPR033375">
    <property type="entry name" value="Cggbp1"/>
</dbReference>
<dbReference type="GO" id="GO:0006357">
    <property type="term" value="P:regulation of transcription by RNA polymerase II"/>
    <property type="evidence" value="ECO:0007669"/>
    <property type="project" value="InterPro"/>
</dbReference>
<dbReference type="AlphaFoldDB" id="A0A8C5FXB2"/>
<sequence length="153" mass="17182">MCASNVSHLPTKITAKDREKHYPCILHESGGKLFCTACNIVVEHKHKSSIDKHFATAKHNYRTTNCRQDVRRRGRSLTQAVACKSIASAQRINNQLFLGPFLSVFVRLINVFFCNNLIFNKLLGENCSNNLIFNIGKIATFATFSQLSLPLAL</sequence>
<dbReference type="Proteomes" id="UP000694546">
    <property type="component" value="Chromosome 18"/>
</dbReference>
<accession>A0A8C5FXB2</accession>
<evidence type="ECO:0000313" key="2">
    <source>
        <dbReference type="Proteomes" id="UP000694546"/>
    </source>
</evidence>
<proteinExistence type="predicted"/>
<keyword evidence="2" id="KW-1185">Reference proteome</keyword>
<organism evidence="1 2">
    <name type="scientific">Gadus morhua</name>
    <name type="common">Atlantic cod</name>
    <dbReference type="NCBI Taxonomy" id="8049"/>
    <lineage>
        <taxon>Eukaryota</taxon>
        <taxon>Metazoa</taxon>
        <taxon>Chordata</taxon>
        <taxon>Craniata</taxon>
        <taxon>Vertebrata</taxon>
        <taxon>Euteleostomi</taxon>
        <taxon>Actinopterygii</taxon>
        <taxon>Neopterygii</taxon>
        <taxon>Teleostei</taxon>
        <taxon>Neoteleostei</taxon>
        <taxon>Acanthomorphata</taxon>
        <taxon>Zeiogadaria</taxon>
        <taxon>Gadariae</taxon>
        <taxon>Gadiformes</taxon>
        <taxon>Gadoidei</taxon>
        <taxon>Gadidae</taxon>
        <taxon>Gadus</taxon>
    </lineage>
</organism>
<dbReference type="GeneTree" id="ENSGT01030000235970"/>
<protein>
    <submittedName>
        <fullName evidence="1">Uncharacterized protein</fullName>
    </submittedName>
</protein>
<dbReference type="PANTHER" id="PTHR32344:SF1">
    <property type="entry name" value="U1-TYPE DOMAIN-CONTAINING PROTEIN"/>
    <property type="match status" value="1"/>
</dbReference>
<evidence type="ECO:0000313" key="1">
    <source>
        <dbReference type="Ensembl" id="ENSGMOP00000067916.1"/>
    </source>
</evidence>
<dbReference type="GO" id="GO:0005634">
    <property type="term" value="C:nucleus"/>
    <property type="evidence" value="ECO:0007669"/>
    <property type="project" value="InterPro"/>
</dbReference>
<reference evidence="1" key="2">
    <citation type="submission" date="2025-09" db="UniProtKB">
        <authorList>
            <consortium name="Ensembl"/>
        </authorList>
    </citation>
    <scope>IDENTIFICATION</scope>
</reference>